<keyword evidence="6" id="KW-0614">Plasmid</keyword>
<evidence type="ECO:0000256" key="4">
    <source>
        <dbReference type="ARBA" id="ARBA00023146"/>
    </source>
</evidence>
<geneLocation type="plasmid" evidence="6 7">
    <name>unnamed1</name>
</geneLocation>
<keyword evidence="1" id="KW-0436">Ligase</keyword>
<dbReference type="Pfam" id="PF19303">
    <property type="entry name" value="Anticodon_3"/>
    <property type="match status" value="1"/>
</dbReference>
<keyword evidence="4" id="KW-0030">Aminoacyl-tRNA synthetase</keyword>
<gene>
    <name evidence="6" type="ORF">M9799_18130</name>
</gene>
<reference evidence="6" key="1">
    <citation type="submission" date="2022-09" db="EMBL/GenBank/DDBJ databases">
        <title>The complete genome of Acidovorax sp. 5MLIR.</title>
        <authorList>
            <person name="Liu L."/>
            <person name="Yue J."/>
            <person name="Yang F."/>
            <person name="Yuan J."/>
            <person name="Li L."/>
        </authorList>
    </citation>
    <scope>NUCLEOTIDE SEQUENCE</scope>
    <source>
        <strain evidence="6">5MLIR</strain>
        <plasmid evidence="6">unnamed1</plasmid>
    </source>
</reference>
<keyword evidence="7" id="KW-1185">Reference proteome</keyword>
<dbReference type="Proteomes" id="UP001162800">
    <property type="component" value="Plasmid unnamed1"/>
</dbReference>
<dbReference type="InterPro" id="IPR009080">
    <property type="entry name" value="tRNAsynth_Ia_anticodon-bd"/>
</dbReference>
<organism evidence="6 7">
    <name type="scientific">Comamonas endophytica</name>
    <dbReference type="NCBI Taxonomy" id="2949090"/>
    <lineage>
        <taxon>Bacteria</taxon>
        <taxon>Pseudomonadati</taxon>
        <taxon>Pseudomonadota</taxon>
        <taxon>Betaproteobacteria</taxon>
        <taxon>Burkholderiales</taxon>
        <taxon>Comamonadaceae</taxon>
        <taxon>Comamonas</taxon>
    </lineage>
</organism>
<dbReference type="RefSeq" id="WP_231043938.1">
    <property type="nucleotide sequence ID" value="NZ_CP106882.1"/>
</dbReference>
<evidence type="ECO:0000313" key="7">
    <source>
        <dbReference type="Proteomes" id="UP001162800"/>
    </source>
</evidence>
<sequence>MRRIWSLADGFITREQPWRTVKTDPVAAERTLAMCLHALRLGAAFAAPFIPDAAAAVWHFLGQKGTVQGVAPTAALAGSLERVDAPWVLEGAPPMFEKITPEVCKQLSGHFAGQ</sequence>
<accession>A0ABY6GFZ1</accession>
<keyword evidence="2" id="KW-0547">Nucleotide-binding</keyword>
<dbReference type="InterPro" id="IPR041872">
    <property type="entry name" value="Anticodon_Met"/>
</dbReference>
<protein>
    <recommendedName>
        <fullName evidence="5">Methionyl-tRNA synthetase anticodon-binding domain-containing protein</fullName>
    </recommendedName>
</protein>
<keyword evidence="3" id="KW-0067">ATP-binding</keyword>
<name>A0ABY6GFZ1_9BURK</name>
<evidence type="ECO:0000259" key="5">
    <source>
        <dbReference type="Pfam" id="PF19303"/>
    </source>
</evidence>
<evidence type="ECO:0000256" key="1">
    <source>
        <dbReference type="ARBA" id="ARBA00022598"/>
    </source>
</evidence>
<dbReference type="SUPFAM" id="SSF47323">
    <property type="entry name" value="Anticodon-binding domain of a subclass of class I aminoacyl-tRNA synthetases"/>
    <property type="match status" value="1"/>
</dbReference>
<evidence type="ECO:0000256" key="3">
    <source>
        <dbReference type="ARBA" id="ARBA00022840"/>
    </source>
</evidence>
<evidence type="ECO:0000256" key="2">
    <source>
        <dbReference type="ARBA" id="ARBA00022741"/>
    </source>
</evidence>
<evidence type="ECO:0000313" key="6">
    <source>
        <dbReference type="EMBL" id="UYG53919.1"/>
    </source>
</evidence>
<proteinExistence type="predicted"/>
<dbReference type="Gene3D" id="1.10.730.10">
    <property type="entry name" value="Isoleucyl-tRNA Synthetase, Domain 1"/>
    <property type="match status" value="1"/>
</dbReference>
<feature type="domain" description="Methionyl-tRNA synthetase anticodon-binding" evidence="5">
    <location>
        <begin position="1"/>
        <end position="114"/>
    </location>
</feature>
<dbReference type="EMBL" id="CP106882">
    <property type="protein sequence ID" value="UYG53919.1"/>
    <property type="molecule type" value="Genomic_DNA"/>
</dbReference>